<sequence length="51" mass="5490">MGKSVLEARNRMAFNYSGVRMSGRAVEPRETGPARRSAGAQAGRDDRSAAH</sequence>
<protein>
    <submittedName>
        <fullName evidence="2">Uncharacterized protein</fullName>
    </submittedName>
</protein>
<organism evidence="2 3">
    <name type="scientific">Burkholderia multivorans CGD2</name>
    <dbReference type="NCBI Taxonomy" id="513052"/>
    <lineage>
        <taxon>Bacteria</taxon>
        <taxon>Pseudomonadati</taxon>
        <taxon>Pseudomonadota</taxon>
        <taxon>Betaproteobacteria</taxon>
        <taxon>Burkholderiales</taxon>
        <taxon>Burkholderiaceae</taxon>
        <taxon>Burkholderia</taxon>
        <taxon>Burkholderia cepacia complex</taxon>
    </lineage>
</organism>
<proteinExistence type="predicted"/>
<evidence type="ECO:0000256" key="1">
    <source>
        <dbReference type="SAM" id="MobiDB-lite"/>
    </source>
</evidence>
<evidence type="ECO:0000313" key="3">
    <source>
        <dbReference type="Proteomes" id="UP000004535"/>
    </source>
</evidence>
<gene>
    <name evidence="2" type="ORF">BURMUCGD2_3023</name>
</gene>
<accession>B9BT99</accession>
<name>B9BT99_9BURK</name>
<dbReference type="AlphaFoldDB" id="B9BT99"/>
<evidence type="ECO:0000313" key="2">
    <source>
        <dbReference type="EMBL" id="EEE06319.1"/>
    </source>
</evidence>
<comment type="caution">
    <text evidence="2">The sequence shown here is derived from an EMBL/GenBank/DDBJ whole genome shotgun (WGS) entry which is preliminary data.</text>
</comment>
<reference evidence="2 3" key="1">
    <citation type="journal article" date="2012" name="J. Bacteriol.">
        <title>Draft Genome Sequence Determination for Cystic Fibrosis and Chronic Granulomatous Disease Burkholderia multivorans Isolates.</title>
        <authorList>
            <person name="Varga J.J."/>
            <person name="Losada L."/>
            <person name="Zelazny A.M."/>
            <person name="Brinkac L."/>
            <person name="Harkins D."/>
            <person name="Radune D."/>
            <person name="Hostetler J."/>
            <person name="Sampaio E.P."/>
            <person name="Ronning C.M."/>
            <person name="Nierman W.C."/>
            <person name="Greenberg D.E."/>
            <person name="Holland S.M."/>
            <person name="Goldberg J.B."/>
        </authorList>
    </citation>
    <scope>NUCLEOTIDE SEQUENCE [LARGE SCALE GENOMIC DNA]</scope>
    <source>
        <strain evidence="2 3">CGD2</strain>
    </source>
</reference>
<feature type="region of interest" description="Disordered" evidence="1">
    <location>
        <begin position="20"/>
        <end position="51"/>
    </location>
</feature>
<dbReference type="Proteomes" id="UP000004535">
    <property type="component" value="Unassembled WGS sequence"/>
</dbReference>
<dbReference type="EMBL" id="ACFC01000007">
    <property type="protein sequence ID" value="EEE06319.1"/>
    <property type="molecule type" value="Genomic_DNA"/>
</dbReference>